<evidence type="ECO:0000256" key="3">
    <source>
        <dbReference type="ARBA" id="ARBA00022801"/>
    </source>
</evidence>
<reference evidence="6 7" key="1">
    <citation type="submission" date="2018-06" db="EMBL/GenBank/DDBJ databases">
        <title>Genomic Encyclopedia of Type Strains, Phase IV (KMG-IV): sequencing the most valuable type-strain genomes for metagenomic binning, comparative biology and taxonomic classification.</title>
        <authorList>
            <person name="Goeker M."/>
        </authorList>
    </citation>
    <scope>NUCLEOTIDE SEQUENCE [LARGE SCALE GENOMIC DNA]</scope>
    <source>
        <strain evidence="6 7">DSM 22112</strain>
    </source>
</reference>
<evidence type="ECO:0000256" key="4">
    <source>
        <dbReference type="ARBA" id="ARBA00022833"/>
    </source>
</evidence>
<dbReference type="GO" id="GO:0046872">
    <property type="term" value="F:metal ion binding"/>
    <property type="evidence" value="ECO:0007669"/>
    <property type="project" value="UniProtKB-KW"/>
</dbReference>
<dbReference type="Proteomes" id="UP000253490">
    <property type="component" value="Unassembled WGS sequence"/>
</dbReference>
<dbReference type="RefSeq" id="WP_113919768.1">
    <property type="nucleotide sequence ID" value="NZ_QNRX01000003.1"/>
</dbReference>
<comment type="cofactor">
    <cofactor evidence="1">
        <name>Zn(2+)</name>
        <dbReference type="ChEBI" id="CHEBI:29105"/>
    </cofactor>
</comment>
<keyword evidence="3 6" id="KW-0378">Hydrolase</keyword>
<name>A0A366IEP2_9FIRM</name>
<dbReference type="Gene3D" id="3.60.15.10">
    <property type="entry name" value="Ribonuclease Z/Hydroxyacylglutathione hydrolase-like"/>
    <property type="match status" value="1"/>
</dbReference>
<dbReference type="SMART" id="SM00849">
    <property type="entry name" value="Lactamase_B"/>
    <property type="match status" value="1"/>
</dbReference>
<dbReference type="Pfam" id="PF00753">
    <property type="entry name" value="Lactamase_B"/>
    <property type="match status" value="1"/>
</dbReference>
<dbReference type="InterPro" id="IPR036866">
    <property type="entry name" value="RibonucZ/Hydroxyglut_hydro"/>
</dbReference>
<dbReference type="GO" id="GO:0016787">
    <property type="term" value="F:hydrolase activity"/>
    <property type="evidence" value="ECO:0007669"/>
    <property type="project" value="UniProtKB-KW"/>
</dbReference>
<proteinExistence type="predicted"/>
<evidence type="ECO:0000313" key="6">
    <source>
        <dbReference type="EMBL" id="RBP68339.1"/>
    </source>
</evidence>
<keyword evidence="4" id="KW-0862">Zinc</keyword>
<dbReference type="InterPro" id="IPR001279">
    <property type="entry name" value="Metallo-B-lactamas"/>
</dbReference>
<organism evidence="6 7">
    <name type="scientific">Alkalibaculum bacchi</name>
    <dbReference type="NCBI Taxonomy" id="645887"/>
    <lineage>
        <taxon>Bacteria</taxon>
        <taxon>Bacillati</taxon>
        <taxon>Bacillota</taxon>
        <taxon>Clostridia</taxon>
        <taxon>Eubacteriales</taxon>
        <taxon>Eubacteriaceae</taxon>
        <taxon>Alkalibaculum</taxon>
    </lineage>
</organism>
<evidence type="ECO:0000256" key="2">
    <source>
        <dbReference type="ARBA" id="ARBA00022723"/>
    </source>
</evidence>
<evidence type="ECO:0000313" key="7">
    <source>
        <dbReference type="Proteomes" id="UP000253490"/>
    </source>
</evidence>
<dbReference type="PANTHER" id="PTHR46233:SF3">
    <property type="entry name" value="HYDROXYACYLGLUTATHIONE HYDROLASE GLOC"/>
    <property type="match status" value="1"/>
</dbReference>
<keyword evidence="2" id="KW-0479">Metal-binding</keyword>
<evidence type="ECO:0000256" key="1">
    <source>
        <dbReference type="ARBA" id="ARBA00001947"/>
    </source>
</evidence>
<comment type="caution">
    <text evidence="6">The sequence shown here is derived from an EMBL/GenBank/DDBJ whole genome shotgun (WGS) entry which is preliminary data.</text>
</comment>
<keyword evidence="7" id="KW-1185">Reference proteome</keyword>
<protein>
    <submittedName>
        <fullName evidence="6">Glyoxylase-like metal-dependent hydrolase (Beta-lactamase superfamily II)</fullName>
    </submittedName>
</protein>
<dbReference type="CDD" id="cd06262">
    <property type="entry name" value="metallo-hydrolase-like_MBL-fold"/>
    <property type="match status" value="1"/>
</dbReference>
<gene>
    <name evidence="6" type="ORF">DES36_103101</name>
</gene>
<dbReference type="AlphaFoldDB" id="A0A366IEP2"/>
<dbReference type="InterPro" id="IPR051453">
    <property type="entry name" value="MBL_Glyoxalase_II"/>
</dbReference>
<dbReference type="OrthoDB" id="9802248at2"/>
<dbReference type="EMBL" id="QNRX01000003">
    <property type="protein sequence ID" value="RBP68339.1"/>
    <property type="molecule type" value="Genomic_DNA"/>
</dbReference>
<accession>A0A366IEP2</accession>
<feature type="domain" description="Metallo-beta-lactamase" evidence="5">
    <location>
        <begin position="12"/>
        <end position="185"/>
    </location>
</feature>
<evidence type="ECO:0000259" key="5">
    <source>
        <dbReference type="SMART" id="SM00849"/>
    </source>
</evidence>
<sequence>MDIKIINNNSMGTNTYIVSIEKEAIVIDPVGSMNTIFDYIEKNELKVKYILLTHGHGDHIGLVPELKEITKAPVYVHNEDEEMINDSLINLSVHFEKTVSFKSDYYYDHKNNLKLGEETITVIHTPGHTKGSVCIQIGDSLFTGDTLFKGSIGRTDFYGGDYNTIIQSLNNIKTLDSNLKVYPGHGPSSQLSTECTTNPYFQL</sequence>
<dbReference type="SUPFAM" id="SSF56281">
    <property type="entry name" value="Metallo-hydrolase/oxidoreductase"/>
    <property type="match status" value="1"/>
</dbReference>
<dbReference type="PANTHER" id="PTHR46233">
    <property type="entry name" value="HYDROXYACYLGLUTATHIONE HYDROLASE GLOC"/>
    <property type="match status" value="1"/>
</dbReference>